<keyword evidence="6" id="KW-0436">Ligase</keyword>
<dbReference type="GO" id="GO:0035999">
    <property type="term" value="P:tetrahydrofolate interconversion"/>
    <property type="evidence" value="ECO:0007669"/>
    <property type="project" value="TreeGrafter"/>
</dbReference>
<keyword evidence="3 4" id="KW-0067">ATP-binding</keyword>
<dbReference type="SUPFAM" id="SSF100950">
    <property type="entry name" value="NagB/RpiA/CoA transferase-like"/>
    <property type="match status" value="1"/>
</dbReference>
<protein>
    <recommendedName>
        <fullName evidence="5">5-formyltetrahydrofolate cyclo-ligase</fullName>
        <ecNumber evidence="5">6.3.3.2</ecNumber>
    </recommendedName>
</protein>
<comment type="catalytic activity">
    <reaction evidence="5">
        <text>(6S)-5-formyl-5,6,7,8-tetrahydrofolate + ATP = (6R)-5,10-methenyltetrahydrofolate + ADP + phosphate</text>
        <dbReference type="Rhea" id="RHEA:10488"/>
        <dbReference type="ChEBI" id="CHEBI:30616"/>
        <dbReference type="ChEBI" id="CHEBI:43474"/>
        <dbReference type="ChEBI" id="CHEBI:57455"/>
        <dbReference type="ChEBI" id="CHEBI:57457"/>
        <dbReference type="ChEBI" id="CHEBI:456216"/>
        <dbReference type="EC" id="6.3.3.2"/>
    </reaction>
</comment>
<dbReference type="NCBIfam" id="TIGR02727">
    <property type="entry name" value="MTHFS_bact"/>
    <property type="match status" value="1"/>
</dbReference>
<dbReference type="PANTHER" id="PTHR23407">
    <property type="entry name" value="ATPASE INHIBITOR/5-FORMYLTETRAHYDROFOLATE CYCLO-LIGASE"/>
    <property type="match status" value="1"/>
</dbReference>
<dbReference type="InterPro" id="IPR024185">
    <property type="entry name" value="FTHF_cligase-like_sf"/>
</dbReference>
<dbReference type="GO" id="GO:0009396">
    <property type="term" value="P:folic acid-containing compound biosynthetic process"/>
    <property type="evidence" value="ECO:0007669"/>
    <property type="project" value="TreeGrafter"/>
</dbReference>
<reference evidence="6 7" key="1">
    <citation type="submission" date="2015-02" db="EMBL/GenBank/DDBJ databases">
        <title>Single-cell genomics of uncultivated deep-branching MTB reveals a conserved set of magnetosome genes.</title>
        <authorList>
            <person name="Kolinko S."/>
            <person name="Richter M."/>
            <person name="Glockner F.O."/>
            <person name="Brachmann A."/>
            <person name="Schuler D."/>
        </authorList>
    </citation>
    <scope>NUCLEOTIDE SEQUENCE [LARGE SCALE GENOMIC DNA]</scope>
    <source>
        <strain evidence="6">SKK-01</strain>
    </source>
</reference>
<dbReference type="PATRIC" id="fig|1609969.3.peg.1377"/>
<feature type="binding site" evidence="4">
    <location>
        <begin position="10"/>
        <end position="14"/>
    </location>
    <ligand>
        <name>ATP</name>
        <dbReference type="ChEBI" id="CHEBI:30616"/>
    </ligand>
</feature>
<feature type="binding site" evidence="4">
    <location>
        <position position="61"/>
    </location>
    <ligand>
        <name>substrate</name>
    </ligand>
</feature>
<dbReference type="Proteomes" id="UP000033428">
    <property type="component" value="Unassembled WGS sequence"/>
</dbReference>
<dbReference type="Gene3D" id="3.40.50.10420">
    <property type="entry name" value="NagB/RpiA/CoA transferase-like"/>
    <property type="match status" value="1"/>
</dbReference>
<dbReference type="PANTHER" id="PTHR23407:SF1">
    <property type="entry name" value="5-FORMYLTETRAHYDROFOLATE CYCLO-LIGASE"/>
    <property type="match status" value="1"/>
</dbReference>
<dbReference type="GO" id="GO:0005524">
    <property type="term" value="F:ATP binding"/>
    <property type="evidence" value="ECO:0007669"/>
    <property type="project" value="UniProtKB-KW"/>
</dbReference>
<evidence type="ECO:0000256" key="5">
    <source>
        <dbReference type="RuleBase" id="RU361279"/>
    </source>
</evidence>
<keyword evidence="5" id="KW-0479">Metal-binding</keyword>
<keyword evidence="5" id="KW-0460">Magnesium</keyword>
<comment type="caution">
    <text evidence="6">The sequence shown here is derived from an EMBL/GenBank/DDBJ whole genome shotgun (WGS) entry which is preliminary data.</text>
</comment>
<name>A0A0F0CND6_9BACT</name>
<dbReference type="GO" id="GO:0046872">
    <property type="term" value="F:metal ion binding"/>
    <property type="evidence" value="ECO:0007669"/>
    <property type="project" value="UniProtKB-KW"/>
</dbReference>
<comment type="cofactor">
    <cofactor evidence="5">
        <name>Mg(2+)</name>
        <dbReference type="ChEBI" id="CHEBI:18420"/>
    </cofactor>
</comment>
<evidence type="ECO:0000256" key="4">
    <source>
        <dbReference type="PIRSR" id="PIRSR006806-1"/>
    </source>
</evidence>
<comment type="similarity">
    <text evidence="1 5">Belongs to the 5-formyltetrahydrofolate cyclo-ligase family.</text>
</comment>
<feature type="binding site" evidence="4">
    <location>
        <begin position="140"/>
        <end position="148"/>
    </location>
    <ligand>
        <name>ATP</name>
        <dbReference type="ChEBI" id="CHEBI:30616"/>
    </ligand>
</feature>
<evidence type="ECO:0000256" key="2">
    <source>
        <dbReference type="ARBA" id="ARBA00022741"/>
    </source>
</evidence>
<dbReference type="InterPro" id="IPR037171">
    <property type="entry name" value="NagB/RpiA_transferase-like"/>
</dbReference>
<organism evidence="6 7">
    <name type="scientific">Candidatus Omnitrophus magneticus</name>
    <dbReference type="NCBI Taxonomy" id="1609969"/>
    <lineage>
        <taxon>Bacteria</taxon>
        <taxon>Pseudomonadati</taxon>
        <taxon>Candidatus Omnitrophota</taxon>
        <taxon>Candidatus Omnitrophus</taxon>
    </lineage>
</organism>
<dbReference type="PIRSF" id="PIRSF006806">
    <property type="entry name" value="FTHF_cligase"/>
    <property type="match status" value="1"/>
</dbReference>
<dbReference type="InterPro" id="IPR002698">
    <property type="entry name" value="FTHF_cligase"/>
</dbReference>
<evidence type="ECO:0000256" key="3">
    <source>
        <dbReference type="ARBA" id="ARBA00022840"/>
    </source>
</evidence>
<dbReference type="EMBL" id="JYNY01000249">
    <property type="protein sequence ID" value="KJJ84843.1"/>
    <property type="molecule type" value="Genomic_DNA"/>
</dbReference>
<evidence type="ECO:0000313" key="7">
    <source>
        <dbReference type="Proteomes" id="UP000033428"/>
    </source>
</evidence>
<dbReference type="GO" id="GO:0030272">
    <property type="term" value="F:5-formyltetrahydrofolate cyclo-ligase activity"/>
    <property type="evidence" value="ECO:0007669"/>
    <property type="project" value="UniProtKB-EC"/>
</dbReference>
<keyword evidence="7" id="KW-1185">Reference proteome</keyword>
<proteinExistence type="inferred from homology"/>
<dbReference type="AlphaFoldDB" id="A0A0F0CND6"/>
<dbReference type="EC" id="6.3.3.2" evidence="5"/>
<gene>
    <name evidence="6" type="ORF">OMAG_001290</name>
</gene>
<dbReference type="Pfam" id="PF01812">
    <property type="entry name" value="5-FTHF_cyc-lig"/>
    <property type="match status" value="1"/>
</dbReference>
<feature type="binding site" evidence="4">
    <location>
        <position position="56"/>
    </location>
    <ligand>
        <name>substrate</name>
    </ligand>
</feature>
<evidence type="ECO:0000256" key="1">
    <source>
        <dbReference type="ARBA" id="ARBA00010638"/>
    </source>
</evidence>
<evidence type="ECO:0000313" key="6">
    <source>
        <dbReference type="EMBL" id="KJJ84843.1"/>
    </source>
</evidence>
<sequence length="190" mass="21683">MIDLEVVTAKKAMRKELREKLSRLCPCSRLEKSLFIQKKFIASDDFKNADIIMTYVALHSEVDTTYLIDKSLAFGKKVVVPFVDVVTHMIIPVELRTRGELVKGPYGILVPKDGAQNKVPLREIKTVIIPCLAFDKNNMRLGRGKGYYDRFLAREELSSSRTIGFAFNFQIFDSLPFDPHDRNVNLVLTD</sequence>
<keyword evidence="2 4" id="KW-0547">Nucleotide-binding</keyword>
<accession>A0A0F0CND6</accession>